<evidence type="ECO:0000313" key="7">
    <source>
        <dbReference type="Proteomes" id="UP000515563"/>
    </source>
</evidence>
<sequence>MVTMRDVARQAGVSIATVSFLLNDTKPVTAATRARIEQAMTELGYRRNVVARALASRRTHIIAMAYPALDHRFGFSAAEFFTSAADAARKQDYHLVLWPVGNDGMELRELVGQGLVDGVVLMEVQLEDPRIGILQKTETPFAMIGRTTELAGLSHVDIDFDTTVESAIGHLHGLGHRKLVLVSGDLTDPRFHNYGPYVRTEAAYRRIAAEYGVQVVVLECADTTRAGQEAAARLMREHPDTTAVLVLNEYAGLGVASGLNRLGYDVPAEISILALLMAPETAALSDPELTIMRTPGPELGQLGTEALIRQLEGADPLPPQLVAADLLPGATIAPPRRGKTHPKARVKSGR</sequence>
<keyword evidence="3" id="KW-0804">Transcription</keyword>
<dbReference type="PANTHER" id="PTHR30146">
    <property type="entry name" value="LACI-RELATED TRANSCRIPTIONAL REPRESSOR"/>
    <property type="match status" value="1"/>
</dbReference>
<name>A0A7G6WT89_9ACTN</name>
<dbReference type="KEGG" id="kqi:F1D05_03840"/>
<keyword evidence="7" id="KW-1185">Reference proteome</keyword>
<dbReference type="Gene3D" id="3.40.50.2300">
    <property type="match status" value="2"/>
</dbReference>
<protein>
    <submittedName>
        <fullName evidence="6">LacI family transcriptional regulator</fullName>
    </submittedName>
</protein>
<evidence type="ECO:0000259" key="5">
    <source>
        <dbReference type="PROSITE" id="PS50932"/>
    </source>
</evidence>
<feature type="domain" description="HTH lacI-type" evidence="5">
    <location>
        <begin position="2"/>
        <end position="56"/>
    </location>
</feature>
<accession>A0A7G6WT89</accession>
<keyword evidence="1" id="KW-0805">Transcription regulation</keyword>
<dbReference type="GO" id="GO:0000976">
    <property type="term" value="F:transcription cis-regulatory region binding"/>
    <property type="evidence" value="ECO:0007669"/>
    <property type="project" value="TreeGrafter"/>
</dbReference>
<dbReference type="Pfam" id="PF00356">
    <property type="entry name" value="LacI"/>
    <property type="match status" value="1"/>
</dbReference>
<proteinExistence type="predicted"/>
<dbReference type="CDD" id="cd01392">
    <property type="entry name" value="HTH_LacI"/>
    <property type="match status" value="1"/>
</dbReference>
<dbReference type="SMART" id="SM00354">
    <property type="entry name" value="HTH_LACI"/>
    <property type="match status" value="1"/>
</dbReference>
<dbReference type="SUPFAM" id="SSF47413">
    <property type="entry name" value="lambda repressor-like DNA-binding domains"/>
    <property type="match status" value="1"/>
</dbReference>
<dbReference type="PROSITE" id="PS50932">
    <property type="entry name" value="HTH_LACI_2"/>
    <property type="match status" value="1"/>
</dbReference>
<dbReference type="Pfam" id="PF13377">
    <property type="entry name" value="Peripla_BP_3"/>
    <property type="match status" value="1"/>
</dbReference>
<evidence type="ECO:0000256" key="1">
    <source>
        <dbReference type="ARBA" id="ARBA00023015"/>
    </source>
</evidence>
<gene>
    <name evidence="6" type="ORF">F1D05_03840</name>
</gene>
<dbReference type="AlphaFoldDB" id="A0A7G6WT89"/>
<evidence type="ECO:0000256" key="4">
    <source>
        <dbReference type="SAM" id="MobiDB-lite"/>
    </source>
</evidence>
<reference evidence="6 7" key="2">
    <citation type="journal article" date="2020" name="Microbiol. Resour. Announc.">
        <title>Antarctic desert soil bacteria exhibit high novel natural product potential, evaluated through long-read genome sequencing and comparative genomics.</title>
        <authorList>
            <person name="Benaud N."/>
            <person name="Edwards R.J."/>
            <person name="Amos T.G."/>
            <person name="D'Agostino P.M."/>
            <person name="Gutierrez-Chavez C."/>
            <person name="Montgomery K."/>
            <person name="Nicetic I."/>
            <person name="Ferrari B.C."/>
        </authorList>
    </citation>
    <scope>NUCLEOTIDE SEQUENCE [LARGE SCALE GENOMIC DNA]</scope>
    <source>
        <strain evidence="6 7">SPB151</strain>
    </source>
</reference>
<dbReference type="InterPro" id="IPR046335">
    <property type="entry name" value="LacI/GalR-like_sensor"/>
</dbReference>
<dbReference type="PANTHER" id="PTHR30146:SF153">
    <property type="entry name" value="LACTOSE OPERON REPRESSOR"/>
    <property type="match status" value="1"/>
</dbReference>
<organism evidence="6 7">
    <name type="scientific">Kribbella qitaiheensis</name>
    <dbReference type="NCBI Taxonomy" id="1544730"/>
    <lineage>
        <taxon>Bacteria</taxon>
        <taxon>Bacillati</taxon>
        <taxon>Actinomycetota</taxon>
        <taxon>Actinomycetes</taxon>
        <taxon>Propionibacteriales</taxon>
        <taxon>Kribbellaceae</taxon>
        <taxon>Kribbella</taxon>
    </lineage>
</organism>
<keyword evidence="2" id="KW-0238">DNA-binding</keyword>
<dbReference type="Proteomes" id="UP000515563">
    <property type="component" value="Chromosome"/>
</dbReference>
<dbReference type="InterPro" id="IPR028082">
    <property type="entry name" value="Peripla_BP_I"/>
</dbReference>
<evidence type="ECO:0000313" key="6">
    <source>
        <dbReference type="EMBL" id="QNE17204.1"/>
    </source>
</evidence>
<dbReference type="EMBL" id="CP043661">
    <property type="protein sequence ID" value="QNE17204.1"/>
    <property type="molecule type" value="Genomic_DNA"/>
</dbReference>
<feature type="region of interest" description="Disordered" evidence="4">
    <location>
        <begin position="330"/>
        <end position="350"/>
    </location>
</feature>
<dbReference type="InterPro" id="IPR010982">
    <property type="entry name" value="Lambda_DNA-bd_dom_sf"/>
</dbReference>
<evidence type="ECO:0000256" key="2">
    <source>
        <dbReference type="ARBA" id="ARBA00023125"/>
    </source>
</evidence>
<evidence type="ECO:0000256" key="3">
    <source>
        <dbReference type="ARBA" id="ARBA00023163"/>
    </source>
</evidence>
<feature type="compositionally biased region" description="Basic residues" evidence="4">
    <location>
        <begin position="336"/>
        <end position="350"/>
    </location>
</feature>
<dbReference type="InterPro" id="IPR000843">
    <property type="entry name" value="HTH_LacI"/>
</dbReference>
<dbReference type="SUPFAM" id="SSF53822">
    <property type="entry name" value="Periplasmic binding protein-like I"/>
    <property type="match status" value="1"/>
</dbReference>
<dbReference type="Gene3D" id="1.10.260.40">
    <property type="entry name" value="lambda repressor-like DNA-binding domains"/>
    <property type="match status" value="1"/>
</dbReference>
<dbReference type="PROSITE" id="PS00356">
    <property type="entry name" value="HTH_LACI_1"/>
    <property type="match status" value="1"/>
</dbReference>
<reference evidence="7" key="1">
    <citation type="submission" date="2019-09" db="EMBL/GenBank/DDBJ databases">
        <title>Antimicrobial potential of Antarctic Bacteria.</title>
        <authorList>
            <person name="Benaud N."/>
            <person name="Edwards R.J."/>
            <person name="Ferrari B.C."/>
        </authorList>
    </citation>
    <scope>NUCLEOTIDE SEQUENCE [LARGE SCALE GENOMIC DNA]</scope>
    <source>
        <strain evidence="7">SPB151</strain>
    </source>
</reference>
<dbReference type="GO" id="GO:0003700">
    <property type="term" value="F:DNA-binding transcription factor activity"/>
    <property type="evidence" value="ECO:0007669"/>
    <property type="project" value="TreeGrafter"/>
</dbReference>